<comment type="similarity">
    <text evidence="1 5">Belongs to the importin alpha family.</text>
</comment>
<keyword evidence="3" id="KW-0677">Repeat</keyword>
<dbReference type="GO" id="GO:0005737">
    <property type="term" value="C:cytoplasm"/>
    <property type="evidence" value="ECO:0007669"/>
    <property type="project" value="InterPro"/>
</dbReference>
<evidence type="ECO:0000256" key="1">
    <source>
        <dbReference type="ARBA" id="ARBA00010394"/>
    </source>
</evidence>
<reference evidence="9 10" key="1">
    <citation type="journal article" date="2008" name="Nature">
        <title>The Phaeodactylum genome reveals the evolutionary history of diatom genomes.</title>
        <authorList>
            <person name="Bowler C."/>
            <person name="Allen A.E."/>
            <person name="Badger J.H."/>
            <person name="Grimwood J."/>
            <person name="Jabbari K."/>
            <person name="Kuo A."/>
            <person name="Maheswari U."/>
            <person name="Martens C."/>
            <person name="Maumus F."/>
            <person name="Otillar R.P."/>
            <person name="Rayko E."/>
            <person name="Salamov A."/>
            <person name="Vandepoele K."/>
            <person name="Beszteri B."/>
            <person name="Gruber A."/>
            <person name="Heijde M."/>
            <person name="Katinka M."/>
            <person name="Mock T."/>
            <person name="Valentin K."/>
            <person name="Verret F."/>
            <person name="Berges J.A."/>
            <person name="Brownlee C."/>
            <person name="Cadoret J.P."/>
            <person name="Chiovitti A."/>
            <person name="Choi C.J."/>
            <person name="Coesel S."/>
            <person name="De Martino A."/>
            <person name="Detter J.C."/>
            <person name="Durkin C."/>
            <person name="Falciatore A."/>
            <person name="Fournet J."/>
            <person name="Haruta M."/>
            <person name="Huysman M.J."/>
            <person name="Jenkins B.D."/>
            <person name="Jiroutova K."/>
            <person name="Jorgensen R.E."/>
            <person name="Joubert Y."/>
            <person name="Kaplan A."/>
            <person name="Kroger N."/>
            <person name="Kroth P.G."/>
            <person name="La Roche J."/>
            <person name="Lindquist E."/>
            <person name="Lommer M."/>
            <person name="Martin-Jezequel V."/>
            <person name="Lopez P.J."/>
            <person name="Lucas S."/>
            <person name="Mangogna M."/>
            <person name="McGinnis K."/>
            <person name="Medlin L.K."/>
            <person name="Montsant A."/>
            <person name="Oudot-Le Secq M.P."/>
            <person name="Napoli C."/>
            <person name="Obornik M."/>
            <person name="Parker M.S."/>
            <person name="Petit J.L."/>
            <person name="Porcel B.M."/>
            <person name="Poulsen N."/>
            <person name="Robison M."/>
            <person name="Rychlewski L."/>
            <person name="Rynearson T.A."/>
            <person name="Schmutz J."/>
            <person name="Shapiro H."/>
            <person name="Siaut M."/>
            <person name="Stanley M."/>
            <person name="Sussman M.R."/>
            <person name="Taylor A.R."/>
            <person name="Vardi A."/>
            <person name="von Dassow P."/>
            <person name="Vyverman W."/>
            <person name="Willis A."/>
            <person name="Wyrwicz L.S."/>
            <person name="Rokhsar D.S."/>
            <person name="Weissenbach J."/>
            <person name="Armbrust E.V."/>
            <person name="Green B.R."/>
            <person name="Van de Peer Y."/>
            <person name="Grigoriev I.V."/>
        </authorList>
    </citation>
    <scope>NUCLEOTIDE SEQUENCE [LARGE SCALE GENOMIC DNA]</scope>
    <source>
        <strain evidence="9 10">CCAP 1055/1</strain>
    </source>
</reference>
<reference evidence="10" key="2">
    <citation type="submission" date="2008-08" db="EMBL/GenBank/DDBJ databases">
        <authorList>
            <consortium name="Diatom Consortium"/>
            <person name="Grigoriev I."/>
            <person name="Grimwood J."/>
            <person name="Kuo A."/>
            <person name="Otillar R.P."/>
            <person name="Salamov A."/>
            <person name="Detter J.C."/>
            <person name="Lindquist E."/>
            <person name="Shapiro H."/>
            <person name="Lucas S."/>
            <person name="Glavina del Rio T."/>
            <person name="Pitluck S."/>
            <person name="Rokhsar D."/>
            <person name="Bowler C."/>
        </authorList>
    </citation>
    <scope>GENOME REANNOTATION</scope>
    <source>
        <strain evidence="10">CCAP 1055/1</strain>
    </source>
</reference>
<dbReference type="RefSeq" id="XP_002182745.1">
    <property type="nucleotide sequence ID" value="XM_002182709.1"/>
</dbReference>
<dbReference type="Gene3D" id="1.25.10.10">
    <property type="entry name" value="Leucine-rich Repeat Variant"/>
    <property type="match status" value="1"/>
</dbReference>
<dbReference type="Pfam" id="PF01749">
    <property type="entry name" value="IBB"/>
    <property type="match status" value="1"/>
</dbReference>
<evidence type="ECO:0000313" key="10">
    <source>
        <dbReference type="Proteomes" id="UP000000759"/>
    </source>
</evidence>
<proteinExistence type="inferred from homology"/>
<dbReference type="GO" id="GO:0006606">
    <property type="term" value="P:protein import into nucleus"/>
    <property type="evidence" value="ECO:0007669"/>
    <property type="project" value="InterPro"/>
</dbReference>
<dbReference type="Proteomes" id="UP000000759">
    <property type="component" value="Chromosome 16"/>
</dbReference>
<dbReference type="PaxDb" id="2850-Phatr22319"/>
<keyword evidence="2 5" id="KW-0813">Transport</keyword>
<dbReference type="PIRSF" id="PIRSF005673">
    <property type="entry name" value="Importin_alpha"/>
    <property type="match status" value="1"/>
</dbReference>
<dbReference type="SUPFAM" id="SSF48371">
    <property type="entry name" value="ARM repeat"/>
    <property type="match status" value="1"/>
</dbReference>
<dbReference type="SMART" id="SM00185">
    <property type="entry name" value="ARM"/>
    <property type="match status" value="6"/>
</dbReference>
<dbReference type="InterPro" id="IPR002652">
    <property type="entry name" value="Importin-a_IBB"/>
</dbReference>
<dbReference type="PROSITE" id="PS50176">
    <property type="entry name" value="ARM_REPEAT"/>
    <property type="match status" value="1"/>
</dbReference>
<dbReference type="InterPro" id="IPR032413">
    <property type="entry name" value="Arm_3"/>
</dbReference>
<dbReference type="OrthoDB" id="29145at2759"/>
<dbReference type="InParanoid" id="B7G6K5"/>
<dbReference type="HOGENOM" id="CLU_018084_6_0_1"/>
<evidence type="ECO:0000256" key="3">
    <source>
        <dbReference type="ARBA" id="ARBA00022737"/>
    </source>
</evidence>
<evidence type="ECO:0000256" key="6">
    <source>
        <dbReference type="PROSITE-ProRule" id="PRU00259"/>
    </source>
</evidence>
<feature type="repeat" description="ARM" evidence="6">
    <location>
        <begin position="172"/>
        <end position="201"/>
    </location>
</feature>
<dbReference type="KEGG" id="pti:PHATRDRAFT_22319"/>
<dbReference type="STRING" id="556484.B7G6K5"/>
<sequence length="577" mass="63209">MTLVAAVPRRDASFKKTVSAEDGRRSREETTLHIRKNRMAERMAKRRTAPMSNQSTAIDSNIDSAAHQPVPTTAKEIDIAVAGSVQTFRAWEANPASVNDDSLADATKAIRRLLSKERNPPVVQVIRSGIISFLVRFLQEDKTDAPRLQFESAWALTNIASTSRTSDVAHSGAIPHLVRIINHADSAELREQAAWCIGNVAGDSIENRDGLLATPMLTNGMLKNISRPANLSLLQNFTWAISNLCRFKPSPDFGAVAPFISALVNILNEVENGVGAESAVDLQTDTLWALSYLSDGDDARINAVLEAGVLKLLMNIFDNDSVPSNTLLPAVRVIGNCVSGSHAQTDAVIRAGFTERVGKLLHHPSKTVQKDACWAASNIAAGTEVQLNALLAAEPLNGIPKRIIEMAIYGNFDIRREAVYTISNILTTGQFHETKIMVQEEALKALSSSLELKQDSRMLIAAMEALETIFEYDAKFNQNYCVLFDEEKGIDKLEELQQHSIDEVYEKASAIITLYFGVEDEDDLDENMVPNENGDGELAFGFPKQLFPENQQSGAPTFDFSDVDTQGSPAILGQIQR</sequence>
<dbReference type="InterPro" id="IPR024931">
    <property type="entry name" value="Importin_alpha"/>
</dbReference>
<dbReference type="InterPro" id="IPR011989">
    <property type="entry name" value="ARM-like"/>
</dbReference>
<feature type="domain" description="IBB" evidence="8">
    <location>
        <begin position="1"/>
        <end position="56"/>
    </location>
</feature>
<evidence type="ECO:0000256" key="7">
    <source>
        <dbReference type="SAM" id="MobiDB-lite"/>
    </source>
</evidence>
<dbReference type="InterPro" id="IPR016024">
    <property type="entry name" value="ARM-type_fold"/>
</dbReference>
<dbReference type="PANTHER" id="PTHR23316">
    <property type="entry name" value="IMPORTIN ALPHA"/>
    <property type="match status" value="1"/>
</dbReference>
<name>B7G6K5_PHATC</name>
<evidence type="ECO:0000259" key="8">
    <source>
        <dbReference type="PROSITE" id="PS51214"/>
    </source>
</evidence>
<dbReference type="PROSITE" id="PS51214">
    <property type="entry name" value="IBB"/>
    <property type="match status" value="1"/>
</dbReference>
<dbReference type="OMA" id="HENRQIG"/>
<organism evidence="9 10">
    <name type="scientific">Phaeodactylum tricornutum (strain CCAP 1055/1)</name>
    <dbReference type="NCBI Taxonomy" id="556484"/>
    <lineage>
        <taxon>Eukaryota</taxon>
        <taxon>Sar</taxon>
        <taxon>Stramenopiles</taxon>
        <taxon>Ochrophyta</taxon>
        <taxon>Bacillariophyta</taxon>
        <taxon>Bacillariophyceae</taxon>
        <taxon>Bacillariophycidae</taxon>
        <taxon>Naviculales</taxon>
        <taxon>Phaeodactylaceae</taxon>
        <taxon>Phaeodactylum</taxon>
    </lineage>
</organism>
<keyword evidence="4 5" id="KW-0653">Protein transport</keyword>
<dbReference type="Pfam" id="PF16186">
    <property type="entry name" value="Arm_3"/>
    <property type="match status" value="1"/>
</dbReference>
<feature type="region of interest" description="Disordered" evidence="7">
    <location>
        <begin position="549"/>
        <end position="577"/>
    </location>
</feature>
<evidence type="ECO:0000256" key="4">
    <source>
        <dbReference type="ARBA" id="ARBA00022927"/>
    </source>
</evidence>
<evidence type="ECO:0000313" key="9">
    <source>
        <dbReference type="EMBL" id="EEC46032.1"/>
    </source>
</evidence>
<dbReference type="eggNOG" id="KOG0166">
    <property type="taxonomic scope" value="Eukaryota"/>
</dbReference>
<dbReference type="InterPro" id="IPR000225">
    <property type="entry name" value="Armadillo"/>
</dbReference>
<accession>B7G6K5</accession>
<dbReference type="EMBL" id="CM000618">
    <property type="protein sequence ID" value="EEC46032.1"/>
    <property type="molecule type" value="Genomic_DNA"/>
</dbReference>
<dbReference type="AlphaFoldDB" id="B7G6K5"/>
<evidence type="ECO:0000256" key="5">
    <source>
        <dbReference type="PIRNR" id="PIRNR005673"/>
    </source>
</evidence>
<evidence type="ECO:0000256" key="2">
    <source>
        <dbReference type="ARBA" id="ARBA00022448"/>
    </source>
</evidence>
<gene>
    <name evidence="9" type="ORF">PHATRDRAFT_22319</name>
</gene>
<keyword evidence="10" id="KW-1185">Reference proteome</keyword>
<dbReference type="GeneID" id="7203397"/>
<dbReference type="Pfam" id="PF00514">
    <property type="entry name" value="Arm"/>
    <property type="match status" value="3"/>
</dbReference>
<dbReference type="GO" id="GO:0061608">
    <property type="term" value="F:nuclear import signal receptor activity"/>
    <property type="evidence" value="ECO:0007669"/>
    <property type="project" value="InterPro"/>
</dbReference>
<protein>
    <recommendedName>
        <fullName evidence="5">Importin subunit alpha</fullName>
    </recommendedName>
</protein>